<dbReference type="InterPro" id="IPR036638">
    <property type="entry name" value="HLH_DNA-bd_sf"/>
</dbReference>
<evidence type="ECO:0000256" key="3">
    <source>
        <dbReference type="ARBA" id="ARBA00023163"/>
    </source>
</evidence>
<dbReference type="OMA" id="HRVPDDG"/>
<evidence type="ECO:0000313" key="7">
    <source>
        <dbReference type="Proteomes" id="UP000002279"/>
    </source>
</evidence>
<dbReference type="InterPro" id="IPR011598">
    <property type="entry name" value="bHLH_dom"/>
</dbReference>
<evidence type="ECO:0000259" key="5">
    <source>
        <dbReference type="PROSITE" id="PS50888"/>
    </source>
</evidence>
<dbReference type="FunFam" id="4.10.280.10:FF:000015">
    <property type="entry name" value="T-cell acute lymphocytic leukemia 1"/>
    <property type="match status" value="1"/>
</dbReference>
<dbReference type="eggNOG" id="KOG4029">
    <property type="taxonomic scope" value="Eukaryota"/>
</dbReference>
<dbReference type="InterPro" id="IPR040238">
    <property type="entry name" value="TAL-like"/>
</dbReference>
<sequence length="316" mass="33740">MCPPCAWALVAKFDPKMMEKLEMVSGFSPDGDPTPTPNPNTSPSQSCSPPHKSEPEPELPPDVPVISLGHSKPPSAVPTTELTALRPLPSMVQLSALTGAPGPLTLGGLPSPLLPPHYHPHPFLNSVYIGTSGPFSIFQSSRLKRRPSHCEPDLAEGHQPQKVARRVFTNSRERWRQQNVNGAFAELRKLLPTHPPDRKLSKNEVLRLAMKYIGFLVRLLRDQAAGATLEAGAAPERKPDSPRKRAPDKGPDGKGAGEGGRRGAGRGAEPPRSPPPPGPPHAGGSEDPSGSPGGADRPIKSERGPRDRTAVGKEPR</sequence>
<reference evidence="6" key="2">
    <citation type="submission" date="2025-08" db="UniProtKB">
        <authorList>
            <consortium name="Ensembl"/>
        </authorList>
    </citation>
    <scope>IDENTIFICATION</scope>
    <source>
        <strain evidence="6">Glennie</strain>
    </source>
</reference>
<dbReference type="SMART" id="SM00353">
    <property type="entry name" value="HLH"/>
    <property type="match status" value="1"/>
</dbReference>
<gene>
    <name evidence="6" type="primary">LYL1</name>
</gene>
<keyword evidence="7" id="KW-1185">Reference proteome</keyword>
<dbReference type="PANTHER" id="PTHR13864:SF6">
    <property type="entry name" value="PROTEIN LYL-1"/>
    <property type="match status" value="1"/>
</dbReference>
<dbReference type="Ensembl" id="ENSOANT00000010914.2">
    <property type="protein sequence ID" value="ENSOANP00000010912.2"/>
    <property type="gene ID" value="ENSOANG00000006846.3"/>
</dbReference>
<dbReference type="AlphaFoldDB" id="F6QWY3"/>
<keyword evidence="2" id="KW-0238">DNA-binding</keyword>
<dbReference type="FunCoup" id="F6QWY3">
    <property type="interactions" value="703"/>
</dbReference>
<dbReference type="CDD" id="cd19705">
    <property type="entry name" value="bHLH_TS_LYL1"/>
    <property type="match status" value="1"/>
</dbReference>
<feature type="compositionally biased region" description="Basic and acidic residues" evidence="4">
    <location>
        <begin position="235"/>
        <end position="252"/>
    </location>
</feature>
<dbReference type="SUPFAM" id="SSF47459">
    <property type="entry name" value="HLH, helix-loop-helix DNA-binding domain"/>
    <property type="match status" value="1"/>
</dbReference>
<dbReference type="PROSITE" id="PS50888">
    <property type="entry name" value="BHLH"/>
    <property type="match status" value="1"/>
</dbReference>
<accession>F6QWY3</accession>
<dbReference type="STRING" id="9258.ENSOANP00000010912"/>
<evidence type="ECO:0000256" key="4">
    <source>
        <dbReference type="SAM" id="MobiDB-lite"/>
    </source>
</evidence>
<reference evidence="6" key="3">
    <citation type="submission" date="2025-09" db="UniProtKB">
        <authorList>
            <consortium name="Ensembl"/>
        </authorList>
    </citation>
    <scope>IDENTIFICATION</scope>
    <source>
        <strain evidence="6">Glennie</strain>
    </source>
</reference>
<dbReference type="Proteomes" id="UP000002279">
    <property type="component" value="Chromosome X2"/>
</dbReference>
<dbReference type="Pfam" id="PF00010">
    <property type="entry name" value="HLH"/>
    <property type="match status" value="1"/>
</dbReference>
<dbReference type="GO" id="GO:0000978">
    <property type="term" value="F:RNA polymerase II cis-regulatory region sequence-specific DNA binding"/>
    <property type="evidence" value="ECO:0000318"/>
    <property type="project" value="GO_Central"/>
</dbReference>
<dbReference type="GeneTree" id="ENSGT00940000162404"/>
<dbReference type="GO" id="GO:0006357">
    <property type="term" value="P:regulation of transcription by RNA polymerase II"/>
    <property type="evidence" value="ECO:0000318"/>
    <property type="project" value="GO_Central"/>
</dbReference>
<evidence type="ECO:0000313" key="6">
    <source>
        <dbReference type="Ensembl" id="ENSOANP00000010912.2"/>
    </source>
</evidence>
<feature type="compositionally biased region" description="Low complexity" evidence="4">
    <location>
        <begin position="282"/>
        <end position="296"/>
    </location>
</feature>
<keyword evidence="1" id="KW-0805">Transcription regulation</keyword>
<dbReference type="InParanoid" id="F6QWY3"/>
<protein>
    <submittedName>
        <fullName evidence="6">LYL1 basic helix-loop-helix family member</fullName>
    </submittedName>
</protein>
<dbReference type="Bgee" id="ENSOANG00000006846">
    <property type="expression patterns" value="Expressed in heart and 6 other cell types or tissues"/>
</dbReference>
<feature type="compositionally biased region" description="Low complexity" evidence="4">
    <location>
        <begin position="41"/>
        <end position="50"/>
    </location>
</feature>
<proteinExistence type="predicted"/>
<evidence type="ECO:0000256" key="2">
    <source>
        <dbReference type="ARBA" id="ARBA00023125"/>
    </source>
</evidence>
<feature type="domain" description="BHLH" evidence="5">
    <location>
        <begin position="164"/>
        <end position="216"/>
    </location>
</feature>
<dbReference type="GO" id="GO:0060216">
    <property type="term" value="P:definitive hemopoiesis"/>
    <property type="evidence" value="ECO:0007669"/>
    <property type="project" value="Ensembl"/>
</dbReference>
<dbReference type="GO" id="GO:0000981">
    <property type="term" value="F:DNA-binding transcription factor activity, RNA polymerase II-specific"/>
    <property type="evidence" value="ECO:0000318"/>
    <property type="project" value="GO_Central"/>
</dbReference>
<name>F6QWY3_ORNAN</name>
<evidence type="ECO:0000256" key="1">
    <source>
        <dbReference type="ARBA" id="ARBA00023015"/>
    </source>
</evidence>
<feature type="region of interest" description="Disordered" evidence="4">
    <location>
        <begin position="22"/>
        <end position="78"/>
    </location>
</feature>
<dbReference type="Gene3D" id="4.10.280.10">
    <property type="entry name" value="Helix-loop-helix DNA-binding domain"/>
    <property type="match status" value="1"/>
</dbReference>
<reference evidence="6 7" key="1">
    <citation type="journal article" date="2008" name="Nature">
        <title>Genome analysis of the platypus reveals unique signatures of evolution.</title>
        <authorList>
            <person name="Warren W.C."/>
            <person name="Hillier L.W."/>
            <person name="Marshall Graves J.A."/>
            <person name="Birney E."/>
            <person name="Ponting C.P."/>
            <person name="Grutzner F."/>
            <person name="Belov K."/>
            <person name="Miller W."/>
            <person name="Clarke L."/>
            <person name="Chinwalla A.T."/>
            <person name="Yang S.P."/>
            <person name="Heger A."/>
            <person name="Locke D.P."/>
            <person name="Miethke P."/>
            <person name="Waters P.D."/>
            <person name="Veyrunes F."/>
            <person name="Fulton L."/>
            <person name="Fulton B."/>
            <person name="Graves T."/>
            <person name="Wallis J."/>
            <person name="Puente X.S."/>
            <person name="Lopez-Otin C."/>
            <person name="Ordonez G.R."/>
            <person name="Eichler E.E."/>
            <person name="Chen L."/>
            <person name="Cheng Z."/>
            <person name="Deakin J.E."/>
            <person name="Alsop A."/>
            <person name="Thompson K."/>
            <person name="Kirby P."/>
            <person name="Papenfuss A.T."/>
            <person name="Wakefield M.J."/>
            <person name="Olender T."/>
            <person name="Lancet D."/>
            <person name="Huttley G.A."/>
            <person name="Smit A.F."/>
            <person name="Pask A."/>
            <person name="Temple-Smith P."/>
            <person name="Batzer M.A."/>
            <person name="Walker J.A."/>
            <person name="Konkel M.K."/>
            <person name="Harris R.S."/>
            <person name="Whittington C.M."/>
            <person name="Wong E.S."/>
            <person name="Gemmell N.J."/>
            <person name="Buschiazzo E."/>
            <person name="Vargas Jentzsch I.M."/>
            <person name="Merkel A."/>
            <person name="Schmitz J."/>
            <person name="Zemann A."/>
            <person name="Churakov G."/>
            <person name="Kriegs J.O."/>
            <person name="Brosius J."/>
            <person name="Murchison E.P."/>
            <person name="Sachidanandam R."/>
            <person name="Smith C."/>
            <person name="Hannon G.J."/>
            <person name="Tsend-Ayush E."/>
            <person name="McMillan D."/>
            <person name="Attenborough R."/>
            <person name="Rens W."/>
            <person name="Ferguson-Smith M."/>
            <person name="Lefevre C.M."/>
            <person name="Sharp J.A."/>
            <person name="Nicholas K.R."/>
            <person name="Ray D.A."/>
            <person name="Kube M."/>
            <person name="Reinhardt R."/>
            <person name="Pringle T.H."/>
            <person name="Taylor J."/>
            <person name="Jones R.C."/>
            <person name="Nixon B."/>
            <person name="Dacheux J.L."/>
            <person name="Niwa H."/>
            <person name="Sekita Y."/>
            <person name="Huang X."/>
            <person name="Stark A."/>
            <person name="Kheradpour P."/>
            <person name="Kellis M."/>
            <person name="Flicek P."/>
            <person name="Chen Y."/>
            <person name="Webber C."/>
            <person name="Hardison R."/>
            <person name="Nelson J."/>
            <person name="Hallsworth-Pepin K."/>
            <person name="Delehaunty K."/>
            <person name="Markovic C."/>
            <person name="Minx P."/>
            <person name="Feng Y."/>
            <person name="Kremitzki C."/>
            <person name="Mitreva M."/>
            <person name="Glasscock J."/>
            <person name="Wylie T."/>
            <person name="Wohldmann P."/>
            <person name="Thiru P."/>
            <person name="Nhan M.N."/>
            <person name="Pohl C.S."/>
            <person name="Smith S.M."/>
            <person name="Hou S."/>
            <person name="Nefedov M."/>
            <person name="de Jong P.J."/>
            <person name="Renfree M.B."/>
            <person name="Mardis E.R."/>
            <person name="Wilson R.K."/>
        </authorList>
    </citation>
    <scope>NUCLEOTIDE SEQUENCE [LARGE SCALE GENOMIC DNA]</scope>
    <source>
        <strain evidence="6 7">Glennie</strain>
    </source>
</reference>
<keyword evidence="3" id="KW-0804">Transcription</keyword>
<feature type="compositionally biased region" description="Pro residues" evidence="4">
    <location>
        <begin position="271"/>
        <end position="280"/>
    </location>
</feature>
<feature type="region of interest" description="Disordered" evidence="4">
    <location>
        <begin position="229"/>
        <end position="316"/>
    </location>
</feature>
<feature type="compositionally biased region" description="Basic and acidic residues" evidence="4">
    <location>
        <begin position="297"/>
        <end position="316"/>
    </location>
</feature>
<dbReference type="GO" id="GO:0001955">
    <property type="term" value="P:blood vessel maturation"/>
    <property type="evidence" value="ECO:0007669"/>
    <property type="project" value="Ensembl"/>
</dbReference>
<dbReference type="GO" id="GO:0030183">
    <property type="term" value="P:B cell differentiation"/>
    <property type="evidence" value="ECO:0007669"/>
    <property type="project" value="Ensembl"/>
</dbReference>
<dbReference type="GO" id="GO:0045893">
    <property type="term" value="P:positive regulation of DNA-templated transcription"/>
    <property type="evidence" value="ECO:0007669"/>
    <property type="project" value="Ensembl"/>
</dbReference>
<dbReference type="HOGENOM" id="CLU_047980_1_0_1"/>
<dbReference type="GO" id="GO:0046983">
    <property type="term" value="F:protein dimerization activity"/>
    <property type="evidence" value="ECO:0007669"/>
    <property type="project" value="InterPro"/>
</dbReference>
<organism evidence="6 7">
    <name type="scientific">Ornithorhynchus anatinus</name>
    <name type="common">Duckbill platypus</name>
    <dbReference type="NCBI Taxonomy" id="9258"/>
    <lineage>
        <taxon>Eukaryota</taxon>
        <taxon>Metazoa</taxon>
        <taxon>Chordata</taxon>
        <taxon>Craniata</taxon>
        <taxon>Vertebrata</taxon>
        <taxon>Euteleostomi</taxon>
        <taxon>Mammalia</taxon>
        <taxon>Monotremata</taxon>
        <taxon>Ornithorhynchidae</taxon>
        <taxon>Ornithorhynchus</taxon>
    </lineage>
</organism>
<dbReference type="PANTHER" id="PTHR13864">
    <property type="entry name" value="T-CELL ACUTE LYMPHOCYTIC LEUKEMIA/STEM CELL LEUKEMIA-RELATED"/>
    <property type="match status" value="1"/>
</dbReference>